<dbReference type="RefSeq" id="WP_141723275.1">
    <property type="nucleotide sequence ID" value="NZ_FMCU01000035.1"/>
</dbReference>
<dbReference type="EMBL" id="FMCU01000035">
    <property type="protein sequence ID" value="SCF49485.1"/>
    <property type="molecule type" value="Genomic_DNA"/>
</dbReference>
<dbReference type="Proteomes" id="UP000198797">
    <property type="component" value="Unassembled WGS sequence"/>
</dbReference>
<dbReference type="STRING" id="121616.GA0070216_1357"/>
<sequence length="67" mass="7892">MRWRRWAVRQLVNEHELEATAVVDLQRYWTYPRAALPVPELGEAVKVMLYEPVNEPGRTPVTGFLRE</sequence>
<accession>A0A1C5AW84</accession>
<reference evidence="2" key="1">
    <citation type="submission" date="2016-06" db="EMBL/GenBank/DDBJ databases">
        <authorList>
            <person name="Varghese N."/>
            <person name="Submissions Spin"/>
        </authorList>
    </citation>
    <scope>NUCLEOTIDE SEQUENCE [LARGE SCALE GENOMIC DNA]</scope>
    <source>
        <strain evidence="2">DSM 44100</strain>
    </source>
</reference>
<gene>
    <name evidence="1" type="ORF">GA0070216_1357</name>
</gene>
<name>A0A1C5AW84_9ACTN</name>
<evidence type="ECO:0000313" key="1">
    <source>
        <dbReference type="EMBL" id="SCF49485.1"/>
    </source>
</evidence>
<dbReference type="AlphaFoldDB" id="A0A1C5AW84"/>
<evidence type="ECO:0000313" key="2">
    <source>
        <dbReference type="Proteomes" id="UP000198797"/>
    </source>
</evidence>
<proteinExistence type="predicted"/>
<organism evidence="1 2">
    <name type="scientific">Micromonospora matsumotoense</name>
    <dbReference type="NCBI Taxonomy" id="121616"/>
    <lineage>
        <taxon>Bacteria</taxon>
        <taxon>Bacillati</taxon>
        <taxon>Actinomycetota</taxon>
        <taxon>Actinomycetes</taxon>
        <taxon>Micromonosporales</taxon>
        <taxon>Micromonosporaceae</taxon>
        <taxon>Micromonospora</taxon>
    </lineage>
</organism>
<keyword evidence="2" id="KW-1185">Reference proteome</keyword>
<protein>
    <submittedName>
        <fullName evidence="1">Uncharacterized protein</fullName>
    </submittedName>
</protein>